<name>A0A8J2VWB9_9NEOP</name>
<gene>
    <name evidence="2" type="ORF">DCHRY22_LOCUS14303</name>
</gene>
<dbReference type="AlphaFoldDB" id="A0A8J2VWB9"/>
<keyword evidence="3" id="KW-1185">Reference proteome</keyword>
<evidence type="ECO:0000313" key="3">
    <source>
        <dbReference type="Proteomes" id="UP000789524"/>
    </source>
</evidence>
<dbReference type="EMBL" id="CAKASE010000080">
    <property type="protein sequence ID" value="CAG9581833.1"/>
    <property type="molecule type" value="Genomic_DNA"/>
</dbReference>
<organism evidence="2 3">
    <name type="scientific">Danaus chrysippus</name>
    <name type="common">African queen</name>
    <dbReference type="NCBI Taxonomy" id="151541"/>
    <lineage>
        <taxon>Eukaryota</taxon>
        <taxon>Metazoa</taxon>
        <taxon>Ecdysozoa</taxon>
        <taxon>Arthropoda</taxon>
        <taxon>Hexapoda</taxon>
        <taxon>Insecta</taxon>
        <taxon>Pterygota</taxon>
        <taxon>Neoptera</taxon>
        <taxon>Endopterygota</taxon>
        <taxon>Lepidoptera</taxon>
        <taxon>Glossata</taxon>
        <taxon>Ditrysia</taxon>
        <taxon>Papilionoidea</taxon>
        <taxon>Nymphalidae</taxon>
        <taxon>Danainae</taxon>
        <taxon>Danaini</taxon>
        <taxon>Danaina</taxon>
        <taxon>Danaus</taxon>
        <taxon>Anosia</taxon>
    </lineage>
</organism>
<evidence type="ECO:0000313" key="2">
    <source>
        <dbReference type="EMBL" id="CAG9581833.1"/>
    </source>
</evidence>
<evidence type="ECO:0000256" key="1">
    <source>
        <dbReference type="SAM" id="MobiDB-lite"/>
    </source>
</evidence>
<accession>A0A8J2VWB9</accession>
<dbReference type="Proteomes" id="UP000789524">
    <property type="component" value="Unassembled WGS sequence"/>
</dbReference>
<protein>
    <submittedName>
        <fullName evidence="2">(African queen) hypothetical protein</fullName>
    </submittedName>
</protein>
<proteinExistence type="predicted"/>
<comment type="caution">
    <text evidence="2">The sequence shown here is derived from an EMBL/GenBank/DDBJ whole genome shotgun (WGS) entry which is preliminary data.</text>
</comment>
<sequence>MGADPGSPAGAVAGAPAGADTGVPAGADTGVPAGARAAAPAAAGVDGFLVGGGAFNDLAAFLLPDFVMTVSNPSLSSSASEEDGVESDSASEPIGEQSMSHGLLFGQSGEAGLSVSNEVGFTSGFTSVNSLYASGGAPTSLTTNDCVKYLMRVAGQRRLNDGDCYPFPDASIDAGHVDLLASSVTCCHLSQTPSEH</sequence>
<reference evidence="2" key="1">
    <citation type="submission" date="2021-09" db="EMBL/GenBank/DDBJ databases">
        <authorList>
            <person name="Martin H S."/>
        </authorList>
    </citation>
    <scope>NUCLEOTIDE SEQUENCE</scope>
</reference>
<feature type="region of interest" description="Disordered" evidence="1">
    <location>
        <begin position="73"/>
        <end position="96"/>
    </location>
</feature>